<dbReference type="Gene3D" id="3.40.50.720">
    <property type="entry name" value="NAD(P)-binding Rossmann-like Domain"/>
    <property type="match status" value="1"/>
</dbReference>
<evidence type="ECO:0000256" key="6">
    <source>
        <dbReference type="ARBA" id="ARBA00047561"/>
    </source>
</evidence>
<dbReference type="Pfam" id="PF13241">
    <property type="entry name" value="NAD_binding_7"/>
    <property type="match status" value="1"/>
</dbReference>
<accession>A0ABT9ITL2</accession>
<dbReference type="Gene3D" id="1.10.8.610">
    <property type="entry name" value="SirC, precorrin-2 dehydrogenase, C-terminal helical domain-like"/>
    <property type="match status" value="1"/>
</dbReference>
<keyword evidence="5" id="KW-0627">Porphyrin biosynthesis</keyword>
<keyword evidence="9" id="KW-1185">Reference proteome</keyword>
<protein>
    <recommendedName>
        <fullName evidence="2">precorrin-2 dehydrogenase</fullName>
        <ecNumber evidence="2">1.3.1.76</ecNumber>
    </recommendedName>
</protein>
<dbReference type="InterPro" id="IPR036291">
    <property type="entry name" value="NAD(P)-bd_dom_sf"/>
</dbReference>
<dbReference type="RefSeq" id="WP_305990005.1">
    <property type="nucleotide sequence ID" value="NZ_JAVAMP010000001.1"/>
</dbReference>
<evidence type="ECO:0000256" key="3">
    <source>
        <dbReference type="ARBA" id="ARBA00023002"/>
    </source>
</evidence>
<keyword evidence="4" id="KW-0520">NAD</keyword>
<evidence type="ECO:0000256" key="1">
    <source>
        <dbReference type="ARBA" id="ARBA00005010"/>
    </source>
</evidence>
<dbReference type="NCBIfam" id="TIGR01470">
    <property type="entry name" value="cysG_Nterm"/>
    <property type="match status" value="1"/>
</dbReference>
<evidence type="ECO:0000256" key="5">
    <source>
        <dbReference type="ARBA" id="ARBA00023244"/>
    </source>
</evidence>
<dbReference type="EC" id="1.3.1.76" evidence="2"/>
<evidence type="ECO:0000259" key="7">
    <source>
        <dbReference type="Pfam" id="PF14824"/>
    </source>
</evidence>
<keyword evidence="3" id="KW-0560">Oxidoreductase</keyword>
<gene>
    <name evidence="8" type="ORF">Q5Y73_01110</name>
</gene>
<dbReference type="PANTHER" id="PTHR35330:SF1">
    <property type="entry name" value="SIROHEME BIOSYNTHESIS PROTEIN MET8"/>
    <property type="match status" value="1"/>
</dbReference>
<dbReference type="EMBL" id="JAVAMP010000001">
    <property type="protein sequence ID" value="MDP5272695.1"/>
    <property type="molecule type" value="Genomic_DNA"/>
</dbReference>
<dbReference type="InterPro" id="IPR042518">
    <property type="entry name" value="SirC_C"/>
</dbReference>
<dbReference type="PANTHER" id="PTHR35330">
    <property type="entry name" value="SIROHEME BIOSYNTHESIS PROTEIN MET8"/>
    <property type="match status" value="1"/>
</dbReference>
<evidence type="ECO:0000256" key="4">
    <source>
        <dbReference type="ARBA" id="ARBA00023027"/>
    </source>
</evidence>
<comment type="caution">
    <text evidence="8">The sequence shown here is derived from an EMBL/GenBank/DDBJ whole genome shotgun (WGS) entry which is preliminary data.</text>
</comment>
<feature type="domain" description="Siroheme synthase central" evidence="7">
    <location>
        <begin position="120"/>
        <end position="145"/>
    </location>
</feature>
<dbReference type="InterPro" id="IPR028281">
    <property type="entry name" value="Sirohaem_synthase_central"/>
</dbReference>
<dbReference type="Pfam" id="PF14824">
    <property type="entry name" value="Sirohm_synth_M"/>
    <property type="match status" value="1"/>
</dbReference>
<dbReference type="InterPro" id="IPR028161">
    <property type="entry name" value="Met8-like"/>
</dbReference>
<dbReference type="SUPFAM" id="SSF75615">
    <property type="entry name" value="Siroheme synthase middle domains-like"/>
    <property type="match status" value="1"/>
</dbReference>
<dbReference type="SUPFAM" id="SSF51735">
    <property type="entry name" value="NAD(P)-binding Rossmann-fold domains"/>
    <property type="match status" value="1"/>
</dbReference>
<sequence>MEAIMPIMMNVKDKECVVVGGGQVAERKIKSLMDAKANITVISPIVTAQIKRWEKEGILRVSYKKYQLTELGSAFVVIAATDQRKVNLQVYEDAKRRRILVSVVDCPECSDFIFPATMRRGKLHIAISTSGASPSVTKKIKNELEFLYGEEYELYLDFLSDFRAFIKKAVEDTKQRQAISKDILKIDIIGFIRTGKFQSFRKSLFARLEDPEFIYEKKWIERYLEDKDEGD</sequence>
<dbReference type="Proteomes" id="UP001231941">
    <property type="component" value="Unassembled WGS sequence"/>
</dbReference>
<proteinExistence type="predicted"/>
<organism evidence="8 9">
    <name type="scientific">Chengkuizengella axinellae</name>
    <dbReference type="NCBI Taxonomy" id="3064388"/>
    <lineage>
        <taxon>Bacteria</taxon>
        <taxon>Bacillati</taxon>
        <taxon>Bacillota</taxon>
        <taxon>Bacilli</taxon>
        <taxon>Bacillales</taxon>
        <taxon>Paenibacillaceae</taxon>
        <taxon>Chengkuizengella</taxon>
    </lineage>
</organism>
<dbReference type="InterPro" id="IPR006367">
    <property type="entry name" value="Sirohaem_synthase_N"/>
</dbReference>
<evidence type="ECO:0000313" key="8">
    <source>
        <dbReference type="EMBL" id="MDP5272695.1"/>
    </source>
</evidence>
<evidence type="ECO:0000256" key="2">
    <source>
        <dbReference type="ARBA" id="ARBA00012400"/>
    </source>
</evidence>
<name>A0ABT9ITL2_9BACL</name>
<comment type="pathway">
    <text evidence="1">Porphyrin-containing compound metabolism; siroheme biosynthesis; sirohydrochlorin from precorrin-2: step 1/1.</text>
</comment>
<comment type="catalytic activity">
    <reaction evidence="6">
        <text>precorrin-2 + NAD(+) = sirohydrochlorin + NADH + 2 H(+)</text>
        <dbReference type="Rhea" id="RHEA:15613"/>
        <dbReference type="ChEBI" id="CHEBI:15378"/>
        <dbReference type="ChEBI" id="CHEBI:57540"/>
        <dbReference type="ChEBI" id="CHEBI:57945"/>
        <dbReference type="ChEBI" id="CHEBI:58351"/>
        <dbReference type="ChEBI" id="CHEBI:58827"/>
        <dbReference type="EC" id="1.3.1.76"/>
    </reaction>
</comment>
<reference evidence="8 9" key="1">
    <citation type="submission" date="2023-08" db="EMBL/GenBank/DDBJ databases">
        <authorList>
            <person name="Park J.-S."/>
        </authorList>
    </citation>
    <scope>NUCLEOTIDE SEQUENCE [LARGE SCALE GENOMIC DNA]</scope>
    <source>
        <strain evidence="8 9">2205SS18-9</strain>
    </source>
</reference>
<evidence type="ECO:0000313" key="9">
    <source>
        <dbReference type="Proteomes" id="UP001231941"/>
    </source>
</evidence>